<dbReference type="Proteomes" id="UP001152795">
    <property type="component" value="Unassembled WGS sequence"/>
</dbReference>
<evidence type="ECO:0000313" key="2">
    <source>
        <dbReference type="Proteomes" id="UP001152795"/>
    </source>
</evidence>
<dbReference type="OrthoDB" id="5984816at2759"/>
<evidence type="ECO:0000313" key="1">
    <source>
        <dbReference type="EMBL" id="CAB4013060.1"/>
    </source>
</evidence>
<dbReference type="EMBL" id="CACRXK020007736">
    <property type="protein sequence ID" value="CAB4013060.1"/>
    <property type="molecule type" value="Genomic_DNA"/>
</dbReference>
<proteinExistence type="predicted"/>
<reference evidence="1" key="1">
    <citation type="submission" date="2020-04" db="EMBL/GenBank/DDBJ databases">
        <authorList>
            <person name="Alioto T."/>
            <person name="Alioto T."/>
            <person name="Gomez Garrido J."/>
        </authorList>
    </citation>
    <scope>NUCLEOTIDE SEQUENCE</scope>
    <source>
        <strain evidence="1">A484AB</strain>
    </source>
</reference>
<accession>A0A6S7IAH7</accession>
<name>A0A6S7IAH7_PARCT</name>
<sequence length="106" mass="12014">MAKTITVDEALAELGGFGLFQWLIYLGASIAEMAVTYQIFLLTFITAEPKWLCRNESLICNFSEPMGLTDDDYEARCDMPRSEWKFADDFTSIVTEVGSDQYVAIY</sequence>
<gene>
    <name evidence="1" type="ORF">PACLA_8A001412</name>
</gene>
<protein>
    <submittedName>
        <fullName evidence="1">Organic cation transporter</fullName>
    </submittedName>
</protein>
<keyword evidence="2" id="KW-1185">Reference proteome</keyword>
<organism evidence="1 2">
    <name type="scientific">Paramuricea clavata</name>
    <name type="common">Red gorgonian</name>
    <name type="synonym">Violescent sea-whip</name>
    <dbReference type="NCBI Taxonomy" id="317549"/>
    <lineage>
        <taxon>Eukaryota</taxon>
        <taxon>Metazoa</taxon>
        <taxon>Cnidaria</taxon>
        <taxon>Anthozoa</taxon>
        <taxon>Octocorallia</taxon>
        <taxon>Malacalcyonacea</taxon>
        <taxon>Plexauridae</taxon>
        <taxon>Paramuricea</taxon>
    </lineage>
</organism>
<dbReference type="AlphaFoldDB" id="A0A6S7IAH7"/>
<comment type="caution">
    <text evidence="1">The sequence shown here is derived from an EMBL/GenBank/DDBJ whole genome shotgun (WGS) entry which is preliminary data.</text>
</comment>